<dbReference type="Gene3D" id="2.130.10.30">
    <property type="entry name" value="Regulator of chromosome condensation 1/beta-lactamase-inhibitor protein II"/>
    <property type="match status" value="1"/>
</dbReference>
<name>A0A2J7YNC3_9CHLO</name>
<feature type="signal peptide" evidence="3">
    <location>
        <begin position="1"/>
        <end position="18"/>
    </location>
</feature>
<feature type="non-terminal residue" evidence="4">
    <location>
        <position position="101"/>
    </location>
</feature>
<dbReference type="SUPFAM" id="SSF50985">
    <property type="entry name" value="RCC1/BLIP-II"/>
    <property type="match status" value="1"/>
</dbReference>
<organism evidence="4 5">
    <name type="scientific">Tetrabaena socialis</name>
    <dbReference type="NCBI Taxonomy" id="47790"/>
    <lineage>
        <taxon>Eukaryota</taxon>
        <taxon>Viridiplantae</taxon>
        <taxon>Chlorophyta</taxon>
        <taxon>core chlorophytes</taxon>
        <taxon>Chlorophyceae</taxon>
        <taxon>CS clade</taxon>
        <taxon>Chlamydomonadales</taxon>
        <taxon>Tetrabaenaceae</taxon>
        <taxon>Tetrabaena</taxon>
    </lineage>
</organism>
<dbReference type="AlphaFoldDB" id="A0A2J7YNC3"/>
<evidence type="ECO:0000256" key="3">
    <source>
        <dbReference type="SAM" id="SignalP"/>
    </source>
</evidence>
<reference evidence="4 5" key="1">
    <citation type="journal article" date="2017" name="Mol. Biol. Evol.">
        <title>The 4-celled Tetrabaena socialis nuclear genome reveals the essential components for genetic control of cell number at the origin of multicellularity in the volvocine lineage.</title>
        <authorList>
            <person name="Featherston J."/>
            <person name="Arakaki Y."/>
            <person name="Hanschen E.R."/>
            <person name="Ferris P.J."/>
            <person name="Michod R.E."/>
            <person name="Olson B.J.S.C."/>
            <person name="Nozaki H."/>
            <person name="Durand P.M."/>
        </authorList>
    </citation>
    <scope>NUCLEOTIDE SEQUENCE [LARGE SCALE GENOMIC DNA]</scope>
    <source>
        <strain evidence="4 5">NIES-571</strain>
    </source>
</reference>
<dbReference type="PANTHER" id="PTHR22870">
    <property type="entry name" value="REGULATOR OF CHROMOSOME CONDENSATION"/>
    <property type="match status" value="1"/>
</dbReference>
<dbReference type="PRINTS" id="PR00633">
    <property type="entry name" value="RCCNDNSATION"/>
</dbReference>
<evidence type="ECO:0000256" key="1">
    <source>
        <dbReference type="ARBA" id="ARBA00022737"/>
    </source>
</evidence>
<sequence>LRFLPGGVMSLALGQLHSLAVVGDGRVVAVGMDEHGSLGGGTAAVLSRRGAQQPVLVPGLPPSRSVAVGWKHSMAVSVDGRLFSWGWSGAMGAGTFQDYGG</sequence>
<dbReference type="InterPro" id="IPR009091">
    <property type="entry name" value="RCC1/BLIP-II"/>
</dbReference>
<proteinExistence type="predicted"/>
<protein>
    <submittedName>
        <fullName evidence="4">Protein pim1</fullName>
    </submittedName>
</protein>
<feature type="chain" id="PRO_5014466265" evidence="3">
    <location>
        <begin position="19"/>
        <end position="101"/>
    </location>
</feature>
<evidence type="ECO:0000313" key="4">
    <source>
        <dbReference type="EMBL" id="PNG89507.1"/>
    </source>
</evidence>
<feature type="repeat" description="RCC1" evidence="2">
    <location>
        <begin position="25"/>
        <end position="79"/>
    </location>
</feature>
<dbReference type="OrthoDB" id="526307at2759"/>
<dbReference type="PANTHER" id="PTHR22870:SF360">
    <property type="entry name" value="ULTRAVIOLET-B RECEPTOR UVR8"/>
    <property type="match status" value="1"/>
</dbReference>
<evidence type="ECO:0000256" key="2">
    <source>
        <dbReference type="PROSITE-ProRule" id="PRU00235"/>
    </source>
</evidence>
<comment type="caution">
    <text evidence="4">The sequence shown here is derived from an EMBL/GenBank/DDBJ whole genome shotgun (WGS) entry which is preliminary data.</text>
</comment>
<dbReference type="InterPro" id="IPR051210">
    <property type="entry name" value="Ub_ligase/GEF_domain"/>
</dbReference>
<keyword evidence="1" id="KW-0677">Repeat</keyword>
<evidence type="ECO:0000313" key="5">
    <source>
        <dbReference type="Proteomes" id="UP000236333"/>
    </source>
</evidence>
<dbReference type="Proteomes" id="UP000236333">
    <property type="component" value="Unassembled WGS sequence"/>
</dbReference>
<gene>
    <name evidence="4" type="ORF">TSOC_015317</name>
</gene>
<feature type="non-terminal residue" evidence="4">
    <location>
        <position position="1"/>
    </location>
</feature>
<keyword evidence="5" id="KW-1185">Reference proteome</keyword>
<dbReference type="EMBL" id="PGGS01004929">
    <property type="protein sequence ID" value="PNG89507.1"/>
    <property type="molecule type" value="Genomic_DNA"/>
</dbReference>
<accession>A0A2J7YNC3</accession>
<keyword evidence="3" id="KW-0732">Signal</keyword>
<dbReference type="PROSITE" id="PS50012">
    <property type="entry name" value="RCC1_3"/>
    <property type="match status" value="1"/>
</dbReference>
<dbReference type="Pfam" id="PF13540">
    <property type="entry name" value="RCC1_2"/>
    <property type="match status" value="1"/>
</dbReference>
<dbReference type="InterPro" id="IPR000408">
    <property type="entry name" value="Reg_chr_condens"/>
</dbReference>